<dbReference type="Gene3D" id="3.40.50.300">
    <property type="entry name" value="P-loop containing nucleotide triphosphate hydrolases"/>
    <property type="match status" value="1"/>
</dbReference>
<dbReference type="Pfam" id="PF13020">
    <property type="entry name" value="NOV_C"/>
    <property type="match status" value="1"/>
</dbReference>
<evidence type="ECO:0000256" key="5">
    <source>
        <dbReference type="SAM" id="Coils"/>
    </source>
</evidence>
<evidence type="ECO:0000313" key="9">
    <source>
        <dbReference type="Proteomes" id="UP000298860"/>
    </source>
</evidence>
<dbReference type="InterPro" id="IPR001650">
    <property type="entry name" value="Helicase_C-like"/>
</dbReference>
<evidence type="ECO:0000256" key="2">
    <source>
        <dbReference type="ARBA" id="ARBA00022801"/>
    </source>
</evidence>
<dbReference type="InterPro" id="IPR057342">
    <property type="entry name" value="DEXDc_RapA"/>
</dbReference>
<dbReference type="EMBL" id="BJFL01000063">
    <property type="protein sequence ID" value="GDY33865.1"/>
    <property type="molecule type" value="Genomic_DNA"/>
</dbReference>
<evidence type="ECO:0000256" key="1">
    <source>
        <dbReference type="ARBA" id="ARBA00022741"/>
    </source>
</evidence>
<dbReference type="InterPro" id="IPR049730">
    <property type="entry name" value="SNF2/RAD54-like_C"/>
</dbReference>
<dbReference type="CDD" id="cd18011">
    <property type="entry name" value="DEXDc_RapA"/>
    <property type="match status" value="1"/>
</dbReference>
<dbReference type="SMART" id="SM00487">
    <property type="entry name" value="DEXDc"/>
    <property type="match status" value="1"/>
</dbReference>
<dbReference type="Proteomes" id="UP000298860">
    <property type="component" value="Unassembled WGS sequence"/>
</dbReference>
<evidence type="ECO:0000256" key="4">
    <source>
        <dbReference type="ARBA" id="ARBA00022840"/>
    </source>
</evidence>
<dbReference type="InterPro" id="IPR038718">
    <property type="entry name" value="SNF2-like_sf"/>
</dbReference>
<evidence type="ECO:0000259" key="6">
    <source>
        <dbReference type="PROSITE" id="PS51192"/>
    </source>
</evidence>
<keyword evidence="9" id="KW-1185">Reference proteome</keyword>
<dbReference type="SUPFAM" id="SSF52540">
    <property type="entry name" value="P-loop containing nucleoside triphosphate hydrolases"/>
    <property type="match status" value="2"/>
</dbReference>
<organism evidence="8 9">
    <name type="scientific">Gandjariella thermophila</name>
    <dbReference type="NCBI Taxonomy" id="1931992"/>
    <lineage>
        <taxon>Bacteria</taxon>
        <taxon>Bacillati</taxon>
        <taxon>Actinomycetota</taxon>
        <taxon>Actinomycetes</taxon>
        <taxon>Pseudonocardiales</taxon>
        <taxon>Pseudonocardiaceae</taxon>
        <taxon>Gandjariella</taxon>
    </lineage>
</organism>
<feature type="domain" description="Helicase C-terminal" evidence="7">
    <location>
        <begin position="475"/>
        <end position="633"/>
    </location>
</feature>
<dbReference type="Pfam" id="PF00271">
    <property type="entry name" value="Helicase_C"/>
    <property type="match status" value="1"/>
</dbReference>
<dbReference type="GO" id="GO:0005524">
    <property type="term" value="F:ATP binding"/>
    <property type="evidence" value="ECO:0007669"/>
    <property type="project" value="UniProtKB-KW"/>
</dbReference>
<keyword evidence="4" id="KW-0067">ATP-binding</keyword>
<dbReference type="InterPro" id="IPR024975">
    <property type="entry name" value="NOV_C"/>
</dbReference>
<feature type="domain" description="Helicase ATP-binding" evidence="6">
    <location>
        <begin position="114"/>
        <end position="289"/>
    </location>
</feature>
<dbReference type="PANTHER" id="PTHR45766">
    <property type="entry name" value="DNA ANNEALING HELICASE AND ENDONUCLEASE ZRANB3 FAMILY MEMBER"/>
    <property type="match status" value="1"/>
</dbReference>
<dbReference type="InterPro" id="IPR014001">
    <property type="entry name" value="Helicase_ATP-bd"/>
</dbReference>
<evidence type="ECO:0000256" key="3">
    <source>
        <dbReference type="ARBA" id="ARBA00022806"/>
    </source>
</evidence>
<evidence type="ECO:0000313" key="8">
    <source>
        <dbReference type="EMBL" id="GDY33865.1"/>
    </source>
</evidence>
<dbReference type="PROSITE" id="PS51192">
    <property type="entry name" value="HELICASE_ATP_BIND_1"/>
    <property type="match status" value="1"/>
</dbReference>
<dbReference type="AlphaFoldDB" id="A0A4D4JAM4"/>
<feature type="coiled-coil region" evidence="5">
    <location>
        <begin position="918"/>
        <end position="963"/>
    </location>
</feature>
<dbReference type="InterPro" id="IPR027417">
    <property type="entry name" value="P-loop_NTPase"/>
</dbReference>
<sequence>MTSDGDARLVRDQRVRLPDTGEIVRLLDVRPGSFWHLVYRGEAGPGEITLSEEEAARLEIVTEHDQERFDSDPIAFRLGVEAKRIQTAFTHDMAALAVSNIQPLPHQLEAVYGEFLRQPRLRFLLADDPGAGKTIMAGLYMKELELRRSADRVLIVAPANLLPQWARELEERFGFEFDQVGAQQIDNIIRGNPWDRLNRVIVSRDFLKNPERLEQFIAARRPWDLAVIDEAHGFTLQTDTKGMIKQRSLRYKAAEQVAAVSERLLLMTATPHSGKTESFWGLLRLLDRDAFGDRCPRSLPAPDGYYRKVSKEKMTDMDGAPLFRERHTATVEFDLEGAEKELYYAVTEFVQTRLREIRGDADQRTAGFALTTMQRRLASSIRAIKRTISRRIERIDRALTDPAAYLRNRKDFRQQLVSDSETLADLDDEALWQLEQAALDEALPATVEELRQEREALLPLLDQAEAAEAGGQEKKLNELLDVVRDEGLWEDRSRLLVIFTEHRDTLDYLVEKLSADFDVATIHGGMKLAERIEQERRFREEAQILVATEAAGEGINLQFCHLMVNYDIPWNPNRLEQRMGRIHRIGQTRDVHIFNMVAVNTREGRVLATLLRKINAMRHELGDGVFDVIGDTFAGYRLQELMESVIAGDMSAEDVIDRLGGDVVDPQVRERARDLMQEALAKQHVDWRSEREQYQRAQERRLPPGYFQRFLTDAVTWLDGKVDERLDGTVNISTPNRLVAASRAAGATRQVFPTYKKLTFDRQVAERPTGSETGGGPPPELCGPGHPLFDAAVEAVLHDTASDLERGAIVFDPDAVKPHVLSFVTGDVVDSDSNIAYRRFDAVRVTADGHMEQAPHTSLFDLVVPDDNSPAPDDLPAVDSGTADDLERWCREHLFEDDYQRVRAERQHAADIQQQFVEASARSVIADIERTLMDLEDEVDQGVKGAEGRLRQAQLDKEQHLQRRNNRIAEIRRNRDVRRGPVRLIGRALVLPLPVDAIEYHDGATETEDIEQIAINVAWHYEEGRGAKVESYEKDNIGFDLLSTTKDERRCIEVKGRAGYGAVALSWSEFAKAQEIGDDYWLYAVLDCASSDPRLYRIHNPAQALLGAFRPNLDVKFAVAPDDFIPAAEENPT</sequence>
<keyword evidence="3 8" id="KW-0347">Helicase</keyword>
<proteinExistence type="predicted"/>
<keyword evidence="2" id="KW-0378">Hydrolase</keyword>
<dbReference type="Gene3D" id="3.40.50.10810">
    <property type="entry name" value="Tandem AAA-ATPase domain"/>
    <property type="match status" value="1"/>
</dbReference>
<dbReference type="Pfam" id="PF00176">
    <property type="entry name" value="SNF2-rel_dom"/>
    <property type="match status" value="1"/>
</dbReference>
<gene>
    <name evidence="8" type="ORF">GTS_54980</name>
</gene>
<keyword evidence="1" id="KW-0547">Nucleotide-binding</keyword>
<dbReference type="GO" id="GO:0016787">
    <property type="term" value="F:hydrolase activity"/>
    <property type="evidence" value="ECO:0007669"/>
    <property type="project" value="UniProtKB-KW"/>
</dbReference>
<dbReference type="GO" id="GO:0004386">
    <property type="term" value="F:helicase activity"/>
    <property type="evidence" value="ECO:0007669"/>
    <property type="project" value="UniProtKB-KW"/>
</dbReference>
<accession>A0A4D4JAM4</accession>
<dbReference type="SMART" id="SM00490">
    <property type="entry name" value="HELICc"/>
    <property type="match status" value="1"/>
</dbReference>
<dbReference type="PROSITE" id="PS51194">
    <property type="entry name" value="HELICASE_CTER"/>
    <property type="match status" value="1"/>
</dbReference>
<comment type="caution">
    <text evidence="8">The sequence shown here is derived from an EMBL/GenBank/DDBJ whole genome shotgun (WGS) entry which is preliminary data.</text>
</comment>
<evidence type="ECO:0000259" key="7">
    <source>
        <dbReference type="PROSITE" id="PS51194"/>
    </source>
</evidence>
<protein>
    <submittedName>
        <fullName evidence="8">Helicase</fullName>
    </submittedName>
</protein>
<dbReference type="PANTHER" id="PTHR45766:SF6">
    <property type="entry name" value="SWI_SNF-RELATED MATRIX-ASSOCIATED ACTIN-DEPENDENT REGULATOR OF CHROMATIN SUBFAMILY A-LIKE PROTEIN 1"/>
    <property type="match status" value="1"/>
</dbReference>
<dbReference type="CDD" id="cd18793">
    <property type="entry name" value="SF2_C_SNF"/>
    <property type="match status" value="1"/>
</dbReference>
<name>A0A4D4JAM4_9PSEU</name>
<reference evidence="9" key="1">
    <citation type="submission" date="2019-04" db="EMBL/GenBank/DDBJ databases">
        <title>Draft genome sequence of Pseudonocardiaceae bacterium SL3-2-4.</title>
        <authorList>
            <person name="Ningsih F."/>
            <person name="Yokota A."/>
            <person name="Sakai Y."/>
            <person name="Nanatani K."/>
            <person name="Yabe S."/>
            <person name="Oetari A."/>
            <person name="Sjamsuridzal W."/>
        </authorList>
    </citation>
    <scope>NUCLEOTIDE SEQUENCE [LARGE SCALE GENOMIC DNA]</scope>
    <source>
        <strain evidence="9">SL3-2-4</strain>
    </source>
</reference>
<dbReference type="InterPro" id="IPR000330">
    <property type="entry name" value="SNF2_N"/>
</dbReference>
<keyword evidence="5" id="KW-0175">Coiled coil</keyword>